<keyword evidence="3 5" id="KW-0418">Kinase</keyword>
<dbReference type="EC" id="2.7.14.1" evidence="5"/>
<protein>
    <recommendedName>
        <fullName evidence="5">Protein-arginine kinase</fullName>
        <ecNumber evidence="5">2.7.14.1</ecNumber>
    </recommendedName>
</protein>
<evidence type="ECO:0000256" key="3">
    <source>
        <dbReference type="ARBA" id="ARBA00022777"/>
    </source>
</evidence>
<feature type="binding site" evidence="5 6">
    <location>
        <position position="78"/>
    </location>
    <ligand>
        <name>ATP</name>
        <dbReference type="ChEBI" id="CHEBI:30616"/>
    </ligand>
</feature>
<dbReference type="HAMAP" id="MF_00602">
    <property type="entry name" value="Prot_Arg_kinase"/>
    <property type="match status" value="1"/>
</dbReference>
<evidence type="ECO:0000256" key="7">
    <source>
        <dbReference type="RuleBase" id="RU000505"/>
    </source>
</evidence>
<evidence type="ECO:0000256" key="6">
    <source>
        <dbReference type="PROSITE-ProRule" id="PRU00843"/>
    </source>
</evidence>
<feature type="binding site" evidence="5 6">
    <location>
        <begin position="194"/>
        <end position="199"/>
    </location>
    <ligand>
        <name>ATP</name>
        <dbReference type="ChEBI" id="CHEBI:30616"/>
    </ligand>
</feature>
<keyword evidence="10" id="KW-1185">Reference proteome</keyword>
<evidence type="ECO:0000256" key="5">
    <source>
        <dbReference type="HAMAP-Rule" id="MF_00602"/>
    </source>
</evidence>
<dbReference type="GO" id="GO:1990424">
    <property type="term" value="F:protein arginine kinase activity"/>
    <property type="evidence" value="ECO:0007669"/>
    <property type="project" value="UniProtKB-EC"/>
</dbReference>
<dbReference type="InterPro" id="IPR022414">
    <property type="entry name" value="ATP-guanido_PTrfase_cat"/>
</dbReference>
<dbReference type="GO" id="GO:0005615">
    <property type="term" value="C:extracellular space"/>
    <property type="evidence" value="ECO:0007669"/>
    <property type="project" value="TreeGrafter"/>
</dbReference>
<gene>
    <name evidence="5" type="primary">mcsB</name>
    <name evidence="9" type="ORF">SAMN05660462_02403</name>
</gene>
<dbReference type="PANTHER" id="PTHR11547:SF38">
    <property type="entry name" value="ARGININE KINASE 1-RELATED"/>
    <property type="match status" value="1"/>
</dbReference>
<dbReference type="STRING" id="415015.SAMN05660462_02403"/>
<keyword evidence="2 5" id="KW-0547">Nucleotide-binding</keyword>
<dbReference type="PROSITE" id="PS51510">
    <property type="entry name" value="PHOSPHAGEN_KINASE_C"/>
    <property type="match status" value="1"/>
</dbReference>
<dbReference type="SUPFAM" id="SSF55931">
    <property type="entry name" value="Glutamine synthetase/guanido kinase"/>
    <property type="match status" value="1"/>
</dbReference>
<dbReference type="Proteomes" id="UP000198625">
    <property type="component" value="Unassembled WGS sequence"/>
</dbReference>
<dbReference type="RefSeq" id="WP_091731620.1">
    <property type="nucleotide sequence ID" value="NZ_FNQE01000028.1"/>
</dbReference>
<feature type="domain" description="Phosphagen kinase C-terminal" evidence="8">
    <location>
        <begin position="14"/>
        <end position="241"/>
    </location>
</feature>
<dbReference type="CDD" id="cd07930">
    <property type="entry name" value="bacterial_phosphagen_kinase"/>
    <property type="match status" value="1"/>
</dbReference>
<dbReference type="PROSITE" id="PS00112">
    <property type="entry name" value="PHOSPHAGEN_KINASE"/>
    <property type="match status" value="1"/>
</dbReference>
<evidence type="ECO:0000256" key="2">
    <source>
        <dbReference type="ARBA" id="ARBA00022741"/>
    </source>
</evidence>
<reference evidence="9 10" key="1">
    <citation type="submission" date="2016-10" db="EMBL/GenBank/DDBJ databases">
        <authorList>
            <person name="de Groot N.N."/>
        </authorList>
    </citation>
    <scope>NUCLEOTIDE SEQUENCE [LARGE SCALE GENOMIC DNA]</scope>
    <source>
        <strain evidence="9 10">DSM 21650</strain>
    </source>
</reference>
<feature type="binding site" evidence="5 6">
    <location>
        <position position="112"/>
    </location>
    <ligand>
        <name>ATP</name>
        <dbReference type="ChEBI" id="CHEBI:30616"/>
    </ligand>
</feature>
<dbReference type="PANTHER" id="PTHR11547">
    <property type="entry name" value="ARGININE OR CREATINE KINASE"/>
    <property type="match status" value="1"/>
</dbReference>
<feature type="binding site" evidence="5 6">
    <location>
        <begin position="17"/>
        <end position="21"/>
    </location>
    <ligand>
        <name>ATP</name>
        <dbReference type="ChEBI" id="CHEBI:30616"/>
    </ligand>
</feature>
<sequence length="338" mass="38319">MINWLEGEGAEKDIVLSTRIRLARNIDGIRLPHLMTEDEAKEVIDIVKDAIINNDNSFRIIEINKLSPLERNVFVETHLISPGLLEKPKLSAFFLKQDEKITIMVNEEDHIRIQVLLPGLNLEEGWKLGNEIDDLLESKTRYAFDEDFGFLTCCPTNVGTGLRASVMVHLPALVLTGYINQILQAVNQIGLTVRGLYGEGSSALGNLFQISNQTTLGESEEETIQKLRSIVLQIISKERYAMLSLLNNRKTEIEDKVYRSLGILQNSRIMSSKESMELLSNVRMGVNMNIIKNVSLNTINNLMIEIQPASVQNQHHEDLTVAERDIKRSEIIREKIKM</sequence>
<dbReference type="GO" id="GO:0004111">
    <property type="term" value="F:creatine kinase activity"/>
    <property type="evidence" value="ECO:0007669"/>
    <property type="project" value="InterPro"/>
</dbReference>
<dbReference type="NCBIfam" id="NF002194">
    <property type="entry name" value="PRK01059.1-4"/>
    <property type="match status" value="1"/>
</dbReference>
<comment type="similarity">
    <text evidence="5 6 7">Belongs to the ATP:guanido phosphotransferase family.</text>
</comment>
<keyword evidence="1 5" id="KW-0808">Transferase</keyword>
<evidence type="ECO:0000313" key="10">
    <source>
        <dbReference type="Proteomes" id="UP000198625"/>
    </source>
</evidence>
<dbReference type="InterPro" id="IPR014746">
    <property type="entry name" value="Gln_synth/guanido_kin_cat_dom"/>
</dbReference>
<comment type="caution">
    <text evidence="5">Lacks conserved residue(s) required for the propagation of feature annotation.</text>
</comment>
<dbReference type="AlphaFoldDB" id="A0A1H3RJD0"/>
<evidence type="ECO:0000256" key="4">
    <source>
        <dbReference type="ARBA" id="ARBA00022840"/>
    </source>
</evidence>
<name>A0A1H3RJD0_9FIRM</name>
<dbReference type="GO" id="GO:0046314">
    <property type="term" value="P:phosphocreatine biosynthetic process"/>
    <property type="evidence" value="ECO:0007669"/>
    <property type="project" value="InterPro"/>
</dbReference>
<comment type="function">
    <text evidence="5">Catalyzes the specific phosphorylation of arginine residues in proteins.</text>
</comment>
<dbReference type="GO" id="GO:0005524">
    <property type="term" value="F:ATP binding"/>
    <property type="evidence" value="ECO:0007669"/>
    <property type="project" value="UniProtKB-UniRule"/>
</dbReference>
<organism evidence="9 10">
    <name type="scientific">Proteiniborus ethanoligenes</name>
    <dbReference type="NCBI Taxonomy" id="415015"/>
    <lineage>
        <taxon>Bacteria</taxon>
        <taxon>Bacillati</taxon>
        <taxon>Bacillota</taxon>
        <taxon>Clostridia</taxon>
        <taxon>Eubacteriales</taxon>
        <taxon>Proteiniborus</taxon>
    </lineage>
</organism>
<comment type="catalytic activity">
    <reaction evidence="5">
        <text>L-arginyl-[protein] + ATP = N(omega)-phospho-L-arginyl-[protein] + ADP + H(+)</text>
        <dbReference type="Rhea" id="RHEA:43384"/>
        <dbReference type="Rhea" id="RHEA-COMP:10532"/>
        <dbReference type="Rhea" id="RHEA-COMP:10533"/>
        <dbReference type="ChEBI" id="CHEBI:15378"/>
        <dbReference type="ChEBI" id="CHEBI:29965"/>
        <dbReference type="ChEBI" id="CHEBI:30616"/>
        <dbReference type="ChEBI" id="CHEBI:83226"/>
        <dbReference type="ChEBI" id="CHEBI:456216"/>
        <dbReference type="EC" id="2.7.14.1"/>
    </reaction>
</comment>
<evidence type="ECO:0000256" key="1">
    <source>
        <dbReference type="ARBA" id="ARBA00022679"/>
    </source>
</evidence>
<dbReference type="Gene3D" id="3.30.590.10">
    <property type="entry name" value="Glutamine synthetase/guanido kinase, catalytic domain"/>
    <property type="match status" value="1"/>
</dbReference>
<evidence type="ECO:0000259" key="8">
    <source>
        <dbReference type="PROSITE" id="PS51510"/>
    </source>
</evidence>
<feature type="binding site" evidence="5 6">
    <location>
        <begin position="163"/>
        <end position="167"/>
    </location>
    <ligand>
        <name>ATP</name>
        <dbReference type="ChEBI" id="CHEBI:30616"/>
    </ligand>
</feature>
<accession>A0A1H3RJD0</accession>
<dbReference type="OrthoDB" id="9791353at2"/>
<keyword evidence="4 5" id="KW-0067">ATP-binding</keyword>
<dbReference type="InterPro" id="IPR023660">
    <property type="entry name" value="Arg_Kinase"/>
</dbReference>
<dbReference type="InterPro" id="IPR000749">
    <property type="entry name" value="ATP-guanido_PTrfase"/>
</dbReference>
<proteinExistence type="inferred from homology"/>
<dbReference type="Pfam" id="PF00217">
    <property type="entry name" value="ATP-gua_Ptrans"/>
    <property type="match status" value="1"/>
</dbReference>
<dbReference type="EMBL" id="FNQE01000028">
    <property type="protein sequence ID" value="SDZ25797.1"/>
    <property type="molecule type" value="Genomic_DNA"/>
</dbReference>
<dbReference type="InterPro" id="IPR022415">
    <property type="entry name" value="ATP-guanido_PTrfase_AS"/>
</dbReference>
<evidence type="ECO:0000313" key="9">
    <source>
        <dbReference type="EMBL" id="SDZ25797.1"/>
    </source>
</evidence>